<sequence length="137" mass="14855">MNFRLLLLPRGILLQAIGMAAGTVPLLPANLKRTYSGMIAPLKGCSWEAAAWVPTAKIDLEKVCAPLNPPPLAPLTRLPPPLERHRDQPPAAADLPVGHREDPRPRVPHAGARRRHVENTAGPRRAGRRPPAPVEAQ</sequence>
<gene>
    <name evidence="1" type="ORF">NUW54_g14755</name>
</gene>
<evidence type="ECO:0000313" key="1">
    <source>
        <dbReference type="EMBL" id="KAJ2955217.1"/>
    </source>
</evidence>
<reference evidence="1" key="1">
    <citation type="submission" date="2022-08" db="EMBL/GenBank/DDBJ databases">
        <title>Genome Sequence of Pycnoporus sanguineus.</title>
        <authorList>
            <person name="Buettner E."/>
        </authorList>
    </citation>
    <scope>NUCLEOTIDE SEQUENCE</scope>
    <source>
        <strain evidence="1">CG-C14</strain>
    </source>
</reference>
<dbReference type="Proteomes" id="UP001144978">
    <property type="component" value="Unassembled WGS sequence"/>
</dbReference>
<dbReference type="EMBL" id="JANSHE010007929">
    <property type="protein sequence ID" value="KAJ2955217.1"/>
    <property type="molecule type" value="Genomic_DNA"/>
</dbReference>
<evidence type="ECO:0000313" key="2">
    <source>
        <dbReference type="Proteomes" id="UP001144978"/>
    </source>
</evidence>
<name>A0ACC1MCJ9_9APHY</name>
<comment type="caution">
    <text evidence="1">The sequence shown here is derived from an EMBL/GenBank/DDBJ whole genome shotgun (WGS) entry which is preliminary data.</text>
</comment>
<organism evidence="1 2">
    <name type="scientific">Trametes sanguinea</name>
    <dbReference type="NCBI Taxonomy" id="158606"/>
    <lineage>
        <taxon>Eukaryota</taxon>
        <taxon>Fungi</taxon>
        <taxon>Dikarya</taxon>
        <taxon>Basidiomycota</taxon>
        <taxon>Agaricomycotina</taxon>
        <taxon>Agaricomycetes</taxon>
        <taxon>Polyporales</taxon>
        <taxon>Polyporaceae</taxon>
        <taxon>Trametes</taxon>
    </lineage>
</organism>
<proteinExistence type="predicted"/>
<protein>
    <submittedName>
        <fullName evidence="1">Uncharacterized protein</fullName>
    </submittedName>
</protein>
<keyword evidence="2" id="KW-1185">Reference proteome</keyword>
<accession>A0ACC1MCJ9</accession>